<protein>
    <submittedName>
        <fullName evidence="2">Uncharacterized protein</fullName>
    </submittedName>
</protein>
<reference evidence="3" key="2">
    <citation type="journal article" date="2008" name="Nucleic Acids Res.">
        <title>The rice annotation project database (RAP-DB): 2008 update.</title>
        <authorList>
            <consortium name="The rice annotation project (RAP)"/>
        </authorList>
    </citation>
    <scope>GENOME REANNOTATION</scope>
    <source>
        <strain evidence="3">cv. Nipponbare</strain>
    </source>
</reference>
<feature type="compositionally biased region" description="Polar residues" evidence="1">
    <location>
        <begin position="96"/>
        <end position="112"/>
    </location>
</feature>
<sequence>MVAEYLIVKGQIKSPRMMKMSLPDISVRKRWNQKHAPVVEKLDTLLACVSHFALIVRKTIHQVNVPPARSHVFYAKAERREINLRTAIPSRRPLFASTSNQKEASPVNDSNMQSNHIITEPIKDDAVTRTMPATSLQNQNE</sequence>
<evidence type="ECO:0000313" key="3">
    <source>
        <dbReference type="Proteomes" id="UP000000763"/>
    </source>
</evidence>
<name>Q67TV9_ORYSJ</name>
<evidence type="ECO:0000256" key="1">
    <source>
        <dbReference type="SAM" id="MobiDB-lite"/>
    </source>
</evidence>
<gene>
    <name evidence="2" type="primary">B1012G11.17</name>
</gene>
<dbReference type="AlphaFoldDB" id="Q67TV9"/>
<dbReference type="Proteomes" id="UP000000763">
    <property type="component" value="Chromosome 9"/>
</dbReference>
<accession>Q67TV9</accession>
<organism evidence="2 3">
    <name type="scientific">Oryza sativa subsp. japonica</name>
    <name type="common">Rice</name>
    <dbReference type="NCBI Taxonomy" id="39947"/>
    <lineage>
        <taxon>Eukaryota</taxon>
        <taxon>Viridiplantae</taxon>
        <taxon>Streptophyta</taxon>
        <taxon>Embryophyta</taxon>
        <taxon>Tracheophyta</taxon>
        <taxon>Spermatophyta</taxon>
        <taxon>Magnoliopsida</taxon>
        <taxon>Liliopsida</taxon>
        <taxon>Poales</taxon>
        <taxon>Poaceae</taxon>
        <taxon>BOP clade</taxon>
        <taxon>Oryzoideae</taxon>
        <taxon>Oryzeae</taxon>
        <taxon>Oryzinae</taxon>
        <taxon>Oryza</taxon>
        <taxon>Oryza sativa</taxon>
    </lineage>
</organism>
<proteinExistence type="predicted"/>
<dbReference type="EMBL" id="AP005903">
    <property type="protein sequence ID" value="BAD38412.1"/>
    <property type="molecule type" value="Genomic_DNA"/>
</dbReference>
<reference evidence="3" key="1">
    <citation type="journal article" date="2005" name="Nature">
        <title>The map-based sequence of the rice genome.</title>
        <authorList>
            <consortium name="International rice genome sequencing project (IRGSP)"/>
            <person name="Matsumoto T."/>
            <person name="Wu J."/>
            <person name="Kanamori H."/>
            <person name="Katayose Y."/>
            <person name="Fujisawa M."/>
            <person name="Namiki N."/>
            <person name="Mizuno H."/>
            <person name="Yamamoto K."/>
            <person name="Antonio B.A."/>
            <person name="Baba T."/>
            <person name="Sakata K."/>
            <person name="Nagamura Y."/>
            <person name="Aoki H."/>
            <person name="Arikawa K."/>
            <person name="Arita K."/>
            <person name="Bito T."/>
            <person name="Chiden Y."/>
            <person name="Fujitsuka N."/>
            <person name="Fukunaka R."/>
            <person name="Hamada M."/>
            <person name="Harada C."/>
            <person name="Hayashi A."/>
            <person name="Hijishita S."/>
            <person name="Honda M."/>
            <person name="Hosokawa S."/>
            <person name="Ichikawa Y."/>
            <person name="Idonuma A."/>
            <person name="Iijima M."/>
            <person name="Ikeda M."/>
            <person name="Ikeno M."/>
            <person name="Ito K."/>
            <person name="Ito S."/>
            <person name="Ito T."/>
            <person name="Ito Y."/>
            <person name="Ito Y."/>
            <person name="Iwabuchi A."/>
            <person name="Kamiya K."/>
            <person name="Karasawa W."/>
            <person name="Kurita K."/>
            <person name="Katagiri S."/>
            <person name="Kikuta A."/>
            <person name="Kobayashi H."/>
            <person name="Kobayashi N."/>
            <person name="Machita K."/>
            <person name="Maehara T."/>
            <person name="Masukawa M."/>
            <person name="Mizubayashi T."/>
            <person name="Mukai Y."/>
            <person name="Nagasaki H."/>
            <person name="Nagata Y."/>
            <person name="Naito S."/>
            <person name="Nakashima M."/>
            <person name="Nakama Y."/>
            <person name="Nakamichi Y."/>
            <person name="Nakamura M."/>
            <person name="Meguro A."/>
            <person name="Negishi M."/>
            <person name="Ohta I."/>
            <person name="Ohta T."/>
            <person name="Okamoto M."/>
            <person name="Ono N."/>
            <person name="Saji S."/>
            <person name="Sakaguchi M."/>
            <person name="Sakai K."/>
            <person name="Shibata M."/>
            <person name="Shimokawa T."/>
            <person name="Song J."/>
            <person name="Takazaki Y."/>
            <person name="Terasawa K."/>
            <person name="Tsugane M."/>
            <person name="Tsuji K."/>
            <person name="Ueda S."/>
            <person name="Waki K."/>
            <person name="Yamagata H."/>
            <person name="Yamamoto M."/>
            <person name="Yamamoto S."/>
            <person name="Yamane H."/>
            <person name="Yoshiki S."/>
            <person name="Yoshihara R."/>
            <person name="Yukawa K."/>
            <person name="Zhong H."/>
            <person name="Yano M."/>
            <person name="Yuan Q."/>
            <person name="Ouyang S."/>
            <person name="Liu J."/>
            <person name="Jones K.M."/>
            <person name="Gansberger K."/>
            <person name="Moffat K."/>
            <person name="Hill J."/>
            <person name="Bera J."/>
            <person name="Fadrosh D."/>
            <person name="Jin S."/>
            <person name="Johri S."/>
            <person name="Kim M."/>
            <person name="Overton L."/>
            <person name="Reardon M."/>
            <person name="Tsitrin T."/>
            <person name="Vuong H."/>
            <person name="Weaver B."/>
            <person name="Ciecko A."/>
            <person name="Tallon L."/>
            <person name="Jackson J."/>
            <person name="Pai G."/>
            <person name="Aken S.V."/>
            <person name="Utterback T."/>
            <person name="Reidmuller S."/>
            <person name="Feldblyum T."/>
            <person name="Hsiao J."/>
            <person name="Zismann V."/>
            <person name="Iobst S."/>
            <person name="de Vazeille A.R."/>
            <person name="Buell C.R."/>
            <person name="Ying K."/>
            <person name="Li Y."/>
            <person name="Lu T."/>
            <person name="Huang Y."/>
            <person name="Zhao Q."/>
            <person name="Feng Q."/>
            <person name="Zhang L."/>
            <person name="Zhu J."/>
            <person name="Weng Q."/>
            <person name="Mu J."/>
            <person name="Lu Y."/>
            <person name="Fan D."/>
            <person name="Liu Y."/>
            <person name="Guan J."/>
            <person name="Zhang Y."/>
            <person name="Yu S."/>
            <person name="Liu X."/>
            <person name="Zhang Y."/>
            <person name="Hong G."/>
            <person name="Han B."/>
            <person name="Choisne N."/>
            <person name="Demange N."/>
            <person name="Orjeda G."/>
            <person name="Samain S."/>
            <person name="Cattolico L."/>
            <person name="Pelletier E."/>
            <person name="Couloux A."/>
            <person name="Segurens B."/>
            <person name="Wincker P."/>
            <person name="D'Hont A."/>
            <person name="Scarpelli C."/>
            <person name="Weissenbach J."/>
            <person name="Salanoubat M."/>
            <person name="Quetier F."/>
            <person name="Yu Y."/>
            <person name="Kim H.R."/>
            <person name="Rambo T."/>
            <person name="Currie J."/>
            <person name="Collura K."/>
            <person name="Luo M."/>
            <person name="Yang T."/>
            <person name="Ammiraju J.S.S."/>
            <person name="Engler F."/>
            <person name="Soderlund C."/>
            <person name="Wing R.A."/>
            <person name="Palmer L.E."/>
            <person name="de la Bastide M."/>
            <person name="Spiegel L."/>
            <person name="Nascimento L."/>
            <person name="Zutavern T."/>
            <person name="O'Shaughnessy A."/>
            <person name="Dike S."/>
            <person name="Dedhia N."/>
            <person name="Preston R."/>
            <person name="Balija V."/>
            <person name="McCombie W.R."/>
            <person name="Chow T."/>
            <person name="Chen H."/>
            <person name="Chung M."/>
            <person name="Chen C."/>
            <person name="Shaw J."/>
            <person name="Wu H."/>
            <person name="Hsiao K."/>
            <person name="Chao Y."/>
            <person name="Chu M."/>
            <person name="Cheng C."/>
            <person name="Hour A."/>
            <person name="Lee P."/>
            <person name="Lin S."/>
            <person name="Lin Y."/>
            <person name="Liou J."/>
            <person name="Liu S."/>
            <person name="Hsing Y."/>
            <person name="Raghuvanshi S."/>
            <person name="Mohanty A."/>
            <person name="Bharti A.K."/>
            <person name="Gaur A."/>
            <person name="Gupta V."/>
            <person name="Kumar D."/>
            <person name="Ravi V."/>
            <person name="Vij S."/>
            <person name="Kapur A."/>
            <person name="Khurana P."/>
            <person name="Khurana P."/>
            <person name="Khurana J.P."/>
            <person name="Tyagi A.K."/>
            <person name="Gaikwad K."/>
            <person name="Singh A."/>
            <person name="Dalal V."/>
            <person name="Srivastava S."/>
            <person name="Dixit A."/>
            <person name="Pal A.K."/>
            <person name="Ghazi I.A."/>
            <person name="Yadav M."/>
            <person name="Pandit A."/>
            <person name="Bhargava A."/>
            <person name="Sureshbabu K."/>
            <person name="Batra K."/>
            <person name="Sharma T.R."/>
            <person name="Mohapatra T."/>
            <person name="Singh N.K."/>
            <person name="Messing J."/>
            <person name="Nelson A.B."/>
            <person name="Fuks G."/>
            <person name="Kavchok S."/>
            <person name="Keizer G."/>
            <person name="Linton E."/>
            <person name="Llaca V."/>
            <person name="Song R."/>
            <person name="Tanyolac B."/>
            <person name="Young S."/>
            <person name="Ho-Il K."/>
            <person name="Hahn J.H."/>
            <person name="Sangsakoo G."/>
            <person name="Vanavichit A."/>
            <person name="de Mattos Luiz.A.T."/>
            <person name="Zimmer P.D."/>
            <person name="Malone G."/>
            <person name="Dellagostin O."/>
            <person name="de Oliveira A.C."/>
            <person name="Bevan M."/>
            <person name="Bancroft I."/>
            <person name="Minx P."/>
            <person name="Cordum H."/>
            <person name="Wilson R."/>
            <person name="Cheng Z."/>
            <person name="Jin W."/>
            <person name="Jiang J."/>
            <person name="Leong S.A."/>
            <person name="Iwama H."/>
            <person name="Gojobori T."/>
            <person name="Itoh T."/>
            <person name="Niimura Y."/>
            <person name="Fujii Y."/>
            <person name="Habara T."/>
            <person name="Sakai H."/>
            <person name="Sato Y."/>
            <person name="Wilson G."/>
            <person name="Kumar K."/>
            <person name="McCouch S."/>
            <person name="Juretic N."/>
            <person name="Hoen D."/>
            <person name="Wright S."/>
            <person name="Bruskiewich R."/>
            <person name="Bureau T."/>
            <person name="Miyao A."/>
            <person name="Hirochika H."/>
            <person name="Nishikawa T."/>
            <person name="Kadowaki K."/>
            <person name="Sugiura M."/>
            <person name="Burr B."/>
            <person name="Sasaki T."/>
        </authorList>
    </citation>
    <scope>NUCLEOTIDE SEQUENCE [LARGE SCALE GENOMIC DNA]</scope>
    <source>
        <strain evidence="3">cv. Nipponbare</strain>
    </source>
</reference>
<evidence type="ECO:0000313" key="2">
    <source>
        <dbReference type="EMBL" id="BAD38412.1"/>
    </source>
</evidence>
<feature type="region of interest" description="Disordered" evidence="1">
    <location>
        <begin position="91"/>
        <end position="112"/>
    </location>
</feature>